<keyword evidence="1" id="KW-0472">Membrane</keyword>
<feature type="transmembrane region" description="Helical" evidence="1">
    <location>
        <begin position="108"/>
        <end position="130"/>
    </location>
</feature>
<keyword evidence="1" id="KW-0812">Transmembrane</keyword>
<comment type="caution">
    <text evidence="2">The sequence shown here is derived from an EMBL/GenBank/DDBJ whole genome shotgun (WGS) entry which is preliminary data.</text>
</comment>
<reference evidence="2" key="1">
    <citation type="journal article" date="2023" name="Mol. Phylogenet. Evol.">
        <title>Genome-scale phylogeny and comparative genomics of the fungal order Sordariales.</title>
        <authorList>
            <person name="Hensen N."/>
            <person name="Bonometti L."/>
            <person name="Westerberg I."/>
            <person name="Brannstrom I.O."/>
            <person name="Guillou S."/>
            <person name="Cros-Aarteil S."/>
            <person name="Calhoun S."/>
            <person name="Haridas S."/>
            <person name="Kuo A."/>
            <person name="Mondo S."/>
            <person name="Pangilinan J."/>
            <person name="Riley R."/>
            <person name="LaButti K."/>
            <person name="Andreopoulos B."/>
            <person name="Lipzen A."/>
            <person name="Chen C."/>
            <person name="Yan M."/>
            <person name="Daum C."/>
            <person name="Ng V."/>
            <person name="Clum A."/>
            <person name="Steindorff A."/>
            <person name="Ohm R.A."/>
            <person name="Martin F."/>
            <person name="Silar P."/>
            <person name="Natvig D.O."/>
            <person name="Lalanne C."/>
            <person name="Gautier V."/>
            <person name="Ament-Velasquez S.L."/>
            <person name="Kruys A."/>
            <person name="Hutchinson M.I."/>
            <person name="Powell A.J."/>
            <person name="Barry K."/>
            <person name="Miller A.N."/>
            <person name="Grigoriev I.V."/>
            <person name="Debuchy R."/>
            <person name="Gladieux P."/>
            <person name="Hiltunen Thoren M."/>
            <person name="Johannesson H."/>
        </authorList>
    </citation>
    <scope>NUCLEOTIDE SEQUENCE</scope>
    <source>
        <strain evidence="2">SMH4131-1</strain>
    </source>
</reference>
<reference evidence="2" key="2">
    <citation type="submission" date="2023-06" db="EMBL/GenBank/DDBJ databases">
        <authorList>
            <consortium name="Lawrence Berkeley National Laboratory"/>
            <person name="Haridas S."/>
            <person name="Hensen N."/>
            <person name="Bonometti L."/>
            <person name="Westerberg I."/>
            <person name="Brannstrom I.O."/>
            <person name="Guillou S."/>
            <person name="Cros-Aarteil S."/>
            <person name="Calhoun S."/>
            <person name="Kuo A."/>
            <person name="Mondo S."/>
            <person name="Pangilinan J."/>
            <person name="Riley R."/>
            <person name="Labutti K."/>
            <person name="Andreopoulos B."/>
            <person name="Lipzen A."/>
            <person name="Chen C."/>
            <person name="Yanf M."/>
            <person name="Daum C."/>
            <person name="Ng V."/>
            <person name="Clum A."/>
            <person name="Steindorff A."/>
            <person name="Ohm R."/>
            <person name="Martin F."/>
            <person name="Silar P."/>
            <person name="Natvig D."/>
            <person name="Lalanne C."/>
            <person name="Gautier V."/>
            <person name="Ament-Velasquez S.L."/>
            <person name="Kruys A."/>
            <person name="Hutchinson M.I."/>
            <person name="Powell A.J."/>
            <person name="Barry K."/>
            <person name="Miller A.N."/>
            <person name="Grigoriev I.V."/>
            <person name="Debuchy R."/>
            <person name="Gladieux P."/>
            <person name="Thoren M.H."/>
            <person name="Johannesson H."/>
        </authorList>
    </citation>
    <scope>NUCLEOTIDE SEQUENCE</scope>
    <source>
        <strain evidence="2">SMH4131-1</strain>
    </source>
</reference>
<evidence type="ECO:0000313" key="3">
    <source>
        <dbReference type="Proteomes" id="UP001286456"/>
    </source>
</evidence>
<gene>
    <name evidence="2" type="ORF">B0T19DRAFT_429218</name>
</gene>
<dbReference type="AlphaFoldDB" id="A0AAE0IGH5"/>
<keyword evidence="3" id="KW-1185">Reference proteome</keyword>
<proteinExistence type="predicted"/>
<name>A0AAE0IGH5_9PEZI</name>
<evidence type="ECO:0000313" key="2">
    <source>
        <dbReference type="EMBL" id="KAK3324700.1"/>
    </source>
</evidence>
<feature type="transmembrane region" description="Helical" evidence="1">
    <location>
        <begin position="75"/>
        <end position="96"/>
    </location>
</feature>
<feature type="non-terminal residue" evidence="2">
    <location>
        <position position="134"/>
    </location>
</feature>
<accession>A0AAE0IGH5</accession>
<organism evidence="2 3">
    <name type="scientific">Cercophora scortea</name>
    <dbReference type="NCBI Taxonomy" id="314031"/>
    <lineage>
        <taxon>Eukaryota</taxon>
        <taxon>Fungi</taxon>
        <taxon>Dikarya</taxon>
        <taxon>Ascomycota</taxon>
        <taxon>Pezizomycotina</taxon>
        <taxon>Sordariomycetes</taxon>
        <taxon>Sordariomycetidae</taxon>
        <taxon>Sordariales</taxon>
        <taxon>Lasiosphaeriaceae</taxon>
        <taxon>Cercophora</taxon>
    </lineage>
</organism>
<protein>
    <submittedName>
        <fullName evidence="2">Uncharacterized protein</fullName>
    </submittedName>
</protein>
<keyword evidence="1" id="KW-1133">Transmembrane helix</keyword>
<dbReference type="EMBL" id="JAUEPO010000004">
    <property type="protein sequence ID" value="KAK3324700.1"/>
    <property type="molecule type" value="Genomic_DNA"/>
</dbReference>
<evidence type="ECO:0000256" key="1">
    <source>
        <dbReference type="SAM" id="Phobius"/>
    </source>
</evidence>
<dbReference type="Proteomes" id="UP001286456">
    <property type="component" value="Unassembled WGS sequence"/>
</dbReference>
<sequence length="134" mass="15036">MDTASRLSWRAVFPTKGASWETTDISSTCVQQRNQHPDLSFSQGYYCENNERTQSNWIAGHSGTELSYIHVRRSAWTLVVGFLFALFFASFCSGVSLCLYERHSLHPGGMACILDGVFGSSLALFALFCYDQRD</sequence>